<evidence type="ECO:0000313" key="2">
    <source>
        <dbReference type="Proteomes" id="UP000605970"/>
    </source>
</evidence>
<dbReference type="Proteomes" id="UP000605970">
    <property type="component" value="Unassembled WGS sequence"/>
</dbReference>
<dbReference type="AlphaFoldDB" id="A0A8S9ZM39"/>
<dbReference type="EMBL" id="JABEBT010000056">
    <property type="protein sequence ID" value="KAF7634509.1"/>
    <property type="molecule type" value="Genomic_DNA"/>
</dbReference>
<sequence>MFAIIDNKRSSPSQFGSENNFARFAFAKKSLRNFAFAQYKEMKKKVKFTPKRNITQAFLPCVVQNITPRPNELKSPKDQHSNDKNILFLIFYLSLKAKEIS</sequence>
<proteinExistence type="predicted"/>
<gene>
    <name evidence="1" type="ORF">Mgra_00006080</name>
</gene>
<keyword evidence="2" id="KW-1185">Reference proteome</keyword>
<reference evidence="1" key="1">
    <citation type="journal article" date="2020" name="Ecol. Evol.">
        <title>Genome structure and content of the rice root-knot nematode (Meloidogyne graminicola).</title>
        <authorList>
            <person name="Phan N.T."/>
            <person name="Danchin E.G.J."/>
            <person name="Klopp C."/>
            <person name="Perfus-Barbeoch L."/>
            <person name="Kozlowski D.K."/>
            <person name="Koutsovoulos G.D."/>
            <person name="Lopez-Roques C."/>
            <person name="Bouchez O."/>
            <person name="Zahm M."/>
            <person name="Besnard G."/>
            <person name="Bellafiore S."/>
        </authorList>
    </citation>
    <scope>NUCLEOTIDE SEQUENCE</scope>
    <source>
        <strain evidence="1">VN-18</strain>
    </source>
</reference>
<protein>
    <submittedName>
        <fullName evidence="1">Uncharacterized protein</fullName>
    </submittedName>
</protein>
<evidence type="ECO:0000313" key="1">
    <source>
        <dbReference type="EMBL" id="KAF7634509.1"/>
    </source>
</evidence>
<comment type="caution">
    <text evidence="1">The sequence shown here is derived from an EMBL/GenBank/DDBJ whole genome shotgun (WGS) entry which is preliminary data.</text>
</comment>
<organism evidence="1 2">
    <name type="scientific">Meloidogyne graminicola</name>
    <dbReference type="NCBI Taxonomy" id="189291"/>
    <lineage>
        <taxon>Eukaryota</taxon>
        <taxon>Metazoa</taxon>
        <taxon>Ecdysozoa</taxon>
        <taxon>Nematoda</taxon>
        <taxon>Chromadorea</taxon>
        <taxon>Rhabditida</taxon>
        <taxon>Tylenchina</taxon>
        <taxon>Tylenchomorpha</taxon>
        <taxon>Tylenchoidea</taxon>
        <taxon>Meloidogynidae</taxon>
        <taxon>Meloidogyninae</taxon>
        <taxon>Meloidogyne</taxon>
    </lineage>
</organism>
<accession>A0A8S9ZM39</accession>
<name>A0A8S9ZM39_9BILA</name>